<accession>A0ACD5BE69</accession>
<keyword evidence="2" id="KW-1185">Reference proteome</keyword>
<dbReference type="Proteomes" id="UP001456344">
    <property type="component" value="Chromosome"/>
</dbReference>
<organism evidence="1 2">
    <name type="scientific">Amycolatopsis coloradensis</name>
    <dbReference type="NCBI Taxonomy" id="76021"/>
    <lineage>
        <taxon>Bacteria</taxon>
        <taxon>Bacillati</taxon>
        <taxon>Actinomycetota</taxon>
        <taxon>Actinomycetes</taxon>
        <taxon>Pseudonocardiales</taxon>
        <taxon>Pseudonocardiaceae</taxon>
        <taxon>Amycolatopsis</taxon>
    </lineage>
</organism>
<evidence type="ECO:0000313" key="2">
    <source>
        <dbReference type="Proteomes" id="UP001456344"/>
    </source>
</evidence>
<name>A0ACD5BE69_9PSEU</name>
<reference evidence="1" key="1">
    <citation type="submission" date="2023-10" db="EMBL/GenBank/DDBJ databases">
        <title>Whole genome sequencing of actinobacterial strain Amycolatopsis sp. (BCA-696) identifies the underlying plant growth-promoting genes.</title>
        <authorList>
            <person name="Gandham P."/>
            <person name="Vadla N."/>
            <person name="Saji A."/>
            <person name="Srinivas V."/>
            <person name="Ruperao P."/>
            <person name="Selvanayagam S."/>
            <person name="Saxena R.K."/>
            <person name="Rathore A."/>
            <person name="Gopalakrishnan S."/>
            <person name="Thakur V."/>
        </authorList>
    </citation>
    <scope>NUCLEOTIDE SEQUENCE</scope>
    <source>
        <strain evidence="1">BCA-696</strain>
    </source>
</reference>
<sequence length="152" mass="15912">MTIRTTTRETAQGPARTQEGAVGSTGSSEVSIGLVLLAGVYLILSPWVIEFTGTFGMAATNMISGIVLALFAAGCARSVGLRTVAWVIPVLGVWVIASPWVISRGRGLVPLDYPGMPELNTATWLSNVIAGVIVLVAGIALALSARRRPTHR</sequence>
<proteinExistence type="predicted"/>
<dbReference type="EMBL" id="CP150484">
    <property type="protein sequence ID" value="WYW17620.1"/>
    <property type="molecule type" value="Genomic_DNA"/>
</dbReference>
<evidence type="ECO:0000313" key="1">
    <source>
        <dbReference type="EMBL" id="WYW17620.1"/>
    </source>
</evidence>
<protein>
    <submittedName>
        <fullName evidence="1">SPW repeat protein</fullName>
    </submittedName>
</protein>
<gene>
    <name evidence="1" type="ORF">LCL61_18895</name>
</gene>